<keyword evidence="3" id="KW-1185">Reference proteome</keyword>
<proteinExistence type="predicted"/>
<gene>
    <name evidence="2" type="ORF">DCAR_0831507</name>
</gene>
<protein>
    <submittedName>
        <fullName evidence="2">Uncharacterized protein</fullName>
    </submittedName>
</protein>
<evidence type="ECO:0000313" key="2">
    <source>
        <dbReference type="EMBL" id="WOH12011.1"/>
    </source>
</evidence>
<name>A0AAF0XPR8_DAUCS</name>
<evidence type="ECO:0000256" key="1">
    <source>
        <dbReference type="SAM" id="MobiDB-lite"/>
    </source>
</evidence>
<sequence>MAPTRKTSSSLNTTKVIMAPTRKTRSSLNTTKVNLMKALKRNHSAGETSGTSKKLKASTKNHVAGETSGLAKKALKGSTVQPPPQSSSPKSEKKKAISTNLQQQLSKKQKQREEGPIDNEQGVKHLKRGPVTMVRILRRKMLGIKLAVSFNAKGEPYGKVATEMQSYIGVLARTKAPIWYETWKRVPKEKKIKYGTVCR</sequence>
<feature type="region of interest" description="Disordered" evidence="1">
    <location>
        <begin position="1"/>
        <end position="125"/>
    </location>
</feature>
<accession>A0AAF0XPR8</accession>
<reference evidence="2" key="2">
    <citation type="submission" date="2022-03" db="EMBL/GenBank/DDBJ databases">
        <title>Draft title - Genomic analysis of global carrot germplasm unveils the trajectory of domestication and the origin of high carotenoid orange carrot.</title>
        <authorList>
            <person name="Iorizzo M."/>
            <person name="Ellison S."/>
            <person name="Senalik D."/>
            <person name="Macko-Podgorni A."/>
            <person name="Grzebelus D."/>
            <person name="Bostan H."/>
            <person name="Rolling W."/>
            <person name="Curaba J."/>
            <person name="Simon P."/>
        </authorList>
    </citation>
    <scope>NUCLEOTIDE SEQUENCE</scope>
    <source>
        <tissue evidence="2">Leaf</tissue>
    </source>
</reference>
<organism evidence="2 3">
    <name type="scientific">Daucus carota subsp. sativus</name>
    <name type="common">Carrot</name>
    <dbReference type="NCBI Taxonomy" id="79200"/>
    <lineage>
        <taxon>Eukaryota</taxon>
        <taxon>Viridiplantae</taxon>
        <taxon>Streptophyta</taxon>
        <taxon>Embryophyta</taxon>
        <taxon>Tracheophyta</taxon>
        <taxon>Spermatophyta</taxon>
        <taxon>Magnoliopsida</taxon>
        <taxon>eudicotyledons</taxon>
        <taxon>Gunneridae</taxon>
        <taxon>Pentapetalae</taxon>
        <taxon>asterids</taxon>
        <taxon>campanulids</taxon>
        <taxon>Apiales</taxon>
        <taxon>Apiaceae</taxon>
        <taxon>Apioideae</taxon>
        <taxon>Scandiceae</taxon>
        <taxon>Daucinae</taxon>
        <taxon>Daucus</taxon>
        <taxon>Daucus sect. Daucus</taxon>
    </lineage>
</organism>
<dbReference type="Proteomes" id="UP000077755">
    <property type="component" value="Chromosome 8"/>
</dbReference>
<dbReference type="EMBL" id="CP093350">
    <property type="protein sequence ID" value="WOH12011.1"/>
    <property type="molecule type" value="Genomic_DNA"/>
</dbReference>
<reference evidence="2" key="1">
    <citation type="journal article" date="2016" name="Nat. Genet.">
        <title>A high-quality carrot genome assembly provides new insights into carotenoid accumulation and asterid genome evolution.</title>
        <authorList>
            <person name="Iorizzo M."/>
            <person name="Ellison S."/>
            <person name="Senalik D."/>
            <person name="Zeng P."/>
            <person name="Satapoomin P."/>
            <person name="Huang J."/>
            <person name="Bowman M."/>
            <person name="Iovene M."/>
            <person name="Sanseverino W."/>
            <person name="Cavagnaro P."/>
            <person name="Yildiz M."/>
            <person name="Macko-Podgorni A."/>
            <person name="Moranska E."/>
            <person name="Grzebelus E."/>
            <person name="Grzebelus D."/>
            <person name="Ashrafi H."/>
            <person name="Zheng Z."/>
            <person name="Cheng S."/>
            <person name="Spooner D."/>
            <person name="Van Deynze A."/>
            <person name="Simon P."/>
        </authorList>
    </citation>
    <scope>NUCLEOTIDE SEQUENCE</scope>
    <source>
        <tissue evidence="2">Leaf</tissue>
    </source>
</reference>
<evidence type="ECO:0000313" key="3">
    <source>
        <dbReference type="Proteomes" id="UP000077755"/>
    </source>
</evidence>
<dbReference type="AlphaFoldDB" id="A0AAF0XPR8"/>
<feature type="compositionally biased region" description="Polar residues" evidence="1">
    <location>
        <begin position="1"/>
        <end position="15"/>
    </location>
</feature>